<keyword evidence="4" id="KW-1185">Reference proteome</keyword>
<dbReference type="InterPro" id="IPR002035">
    <property type="entry name" value="VWF_A"/>
</dbReference>
<evidence type="ECO:0000313" key="3">
    <source>
        <dbReference type="EMBL" id="KAB8299846.1"/>
    </source>
</evidence>
<comment type="caution">
    <text evidence="3">The sequence shown here is derived from an EMBL/GenBank/DDBJ whole genome shotgun (WGS) entry which is preliminary data.</text>
</comment>
<feature type="compositionally biased region" description="Polar residues" evidence="1">
    <location>
        <begin position="29"/>
        <end position="41"/>
    </location>
</feature>
<dbReference type="PANTHER" id="PTHR34706">
    <property type="entry name" value="SLR1338 PROTEIN"/>
    <property type="match status" value="1"/>
</dbReference>
<accession>A0A5N6K9I0</accession>
<evidence type="ECO:0000313" key="4">
    <source>
        <dbReference type="Proteomes" id="UP000326757"/>
    </source>
</evidence>
<dbReference type="EMBL" id="VIGI01000005">
    <property type="protein sequence ID" value="KAB8299846.1"/>
    <property type="molecule type" value="Genomic_DNA"/>
</dbReference>
<gene>
    <name evidence="3" type="ORF">EYC80_000092</name>
</gene>
<feature type="compositionally biased region" description="Low complexity" evidence="1">
    <location>
        <begin position="60"/>
        <end position="77"/>
    </location>
</feature>
<dbReference type="AlphaFoldDB" id="A0A5N6K9I0"/>
<sequence>MCQDLFASPWAESKTNSWDTRLFTPPPSYSGTQIQIQTNGKDLNRRSGLLGNIRNKMSRSKSSAANNVSSSSYSSSRGVPERQSAPPPEYAATSSASYNNTPTASYSKASPAYGTSPAAYNTGSTSYSNTFDSPCASTVPQAAENAPPHDLDGSPYALLSKFDTVLLIDDSSSMEWYSSPTAWQQVFLALQTIAPIITAYDSDGIDVYFMNYLSKSCGNVNEGVAATGFYKIQDAAAVEEIWSMVDHPSGITPTGGRIRYILAPYMKRLKREMGAGRDVKPLNLIVITDGAASDDPESEIVKVARDLDKLDAPLTQVGIQFFQVGKVASAKQALEDLDDALENRYHIRDMVDTVTWNGRDTQAGLSGDGIVKAVLGAIVKRLDRKPASGEHPRN</sequence>
<proteinExistence type="predicted"/>
<feature type="region of interest" description="Disordered" evidence="1">
    <location>
        <begin position="1"/>
        <end position="110"/>
    </location>
</feature>
<dbReference type="PANTHER" id="PTHR34706:SF1">
    <property type="entry name" value="VWFA DOMAIN-CONTAINING PROTEIN"/>
    <property type="match status" value="1"/>
</dbReference>
<dbReference type="Gene3D" id="3.40.50.410">
    <property type="entry name" value="von Willebrand factor, type A domain"/>
    <property type="match status" value="1"/>
</dbReference>
<evidence type="ECO:0000256" key="1">
    <source>
        <dbReference type="SAM" id="MobiDB-lite"/>
    </source>
</evidence>
<dbReference type="OrthoDB" id="2142040at2759"/>
<protein>
    <recommendedName>
        <fullName evidence="2">VWFA domain-containing protein</fullName>
    </recommendedName>
</protein>
<feature type="domain" description="VWFA" evidence="2">
    <location>
        <begin position="163"/>
        <end position="374"/>
    </location>
</feature>
<dbReference type="InterPro" id="IPR036465">
    <property type="entry name" value="vWFA_dom_sf"/>
</dbReference>
<dbReference type="SUPFAM" id="SSF53300">
    <property type="entry name" value="vWA-like"/>
    <property type="match status" value="1"/>
</dbReference>
<evidence type="ECO:0000259" key="2">
    <source>
        <dbReference type="PROSITE" id="PS50234"/>
    </source>
</evidence>
<dbReference type="Pfam" id="PF00092">
    <property type="entry name" value="VWA"/>
    <property type="match status" value="1"/>
</dbReference>
<organism evidence="3 4">
    <name type="scientific">Monilinia laxa</name>
    <name type="common">Brown rot fungus</name>
    <name type="synonym">Sclerotinia laxa</name>
    <dbReference type="NCBI Taxonomy" id="61186"/>
    <lineage>
        <taxon>Eukaryota</taxon>
        <taxon>Fungi</taxon>
        <taxon>Dikarya</taxon>
        <taxon>Ascomycota</taxon>
        <taxon>Pezizomycotina</taxon>
        <taxon>Leotiomycetes</taxon>
        <taxon>Helotiales</taxon>
        <taxon>Sclerotiniaceae</taxon>
        <taxon>Monilinia</taxon>
    </lineage>
</organism>
<name>A0A5N6K9I0_MONLA</name>
<dbReference type="Proteomes" id="UP000326757">
    <property type="component" value="Unassembled WGS sequence"/>
</dbReference>
<dbReference type="PROSITE" id="PS50234">
    <property type="entry name" value="VWFA"/>
    <property type="match status" value="1"/>
</dbReference>
<reference evidence="3 4" key="1">
    <citation type="submission" date="2019-06" db="EMBL/GenBank/DDBJ databases">
        <title>Genome Sequence of the Brown Rot Fungal Pathogen Monilinia laxa.</title>
        <authorList>
            <person name="De Miccolis Angelini R.M."/>
            <person name="Landi L."/>
            <person name="Abate D."/>
            <person name="Pollastro S."/>
            <person name="Romanazzi G."/>
            <person name="Faretra F."/>
        </authorList>
    </citation>
    <scope>NUCLEOTIDE SEQUENCE [LARGE SCALE GENOMIC DNA]</scope>
    <source>
        <strain evidence="3 4">Mlax316</strain>
    </source>
</reference>
<feature type="compositionally biased region" description="Polar residues" evidence="1">
    <location>
        <begin position="92"/>
        <end position="108"/>
    </location>
</feature>